<proteinExistence type="inferred from homology"/>
<evidence type="ECO:0000256" key="2">
    <source>
        <dbReference type="SAM" id="MobiDB-lite"/>
    </source>
</evidence>
<gene>
    <name evidence="4" type="ORF">Esi_0422_0020</name>
</gene>
<dbReference type="eggNOG" id="KOG3695">
    <property type="taxonomic scope" value="Eukaryota"/>
</dbReference>
<dbReference type="Proteomes" id="UP000002630">
    <property type="component" value="Unassembled WGS sequence"/>
</dbReference>
<accession>D8LN16</accession>
<sequence length="976" mass="101597">MSSRKRMSIGSFNLAKSSPTEAVKSNKATKRRSSISSWAVGISGALNRSLQSAAATADRFERRLFAEYDEQMDEDGSDAYGMLCAQRGQGQRAEFENRYKHLVETLGDLSLAADIDPEAAATLLDDSRATEDLDNMLALLRAEERQNSRAEQSRGSGGGPSDGKGGSAEGSGGGDLLATPCLEFLLEERVVKLLCELGAADRPAGTLALVLGAIASLLGQRLEGAGGSSRAGKGRPQLGSGQRRMLSSSISRSRASSSGVAQGRARARVQANLARLLGAIWRKLREESALLDFFLRADDTPDPRSDGTTATGGGGALRLDVFDKLLPLLELPGRAGQQAREACLVALSVKDPRVGRYIAGSTQLCAQLAQTLTSRYLALYDTLEELQVAAELPTGKEEGGAGGVAGILTQQQPERAEATFTEALSLFLQHLRFCNAVGLVAADTRACLRPTLGSNASNNCGGGSAVGSAAPQEGSDVITARGETDANRASAEPDDGVAASLASQVRHLLLSNAIGPALTSALETRARWTTTIAARTMAELSAGAEGYGVAVAGLAASVQEGGGGRRPLGPLVDTVSTFLLRVSTLELLGSLAELRDDCVLLDLVLCPGSEPLTPAATTGDRRYPRSEKGGGGQRWSVEALLDDGQGALEGLRVSRAMVDSFGSAFGGSPIHPNFRLFSASSHLSLEGYLVAAQQRQIHQLMEGARGGCSSGEGERGGGGAAADVDTDMLDMVVGSDGGKVLEAVAAVAAAEEGEEGGAASRGCSRGASEGGEFGEFDAAAFVREHGDTLASAADADGSFLRALFDCLEAVFERSLEENLEVTGVLSSLCLAATAAEVSPVRRLLLLLLFDGTQDAPFRSMRRILEKLWASAQERVASLPNAPRLLAQARASLGMPAIGDSEETADVAGVTGTARGGRQGSRGMREELSNSKRRQQGEAGGGGEAENEEDIDELPTSLDELLKEAAFPTFVSPPVLC</sequence>
<dbReference type="AlphaFoldDB" id="D8LN16"/>
<feature type="region of interest" description="Disordered" evidence="2">
    <location>
        <begin position="896"/>
        <end position="958"/>
    </location>
</feature>
<comment type="similarity">
    <text evidence="1">Belongs to the FHIP family.</text>
</comment>
<name>D8LN16_ECTSI</name>
<dbReference type="Pfam" id="PF10257">
    <property type="entry name" value="RAI16-like"/>
    <property type="match status" value="1"/>
</dbReference>
<evidence type="ECO:0000313" key="4">
    <source>
        <dbReference type="EMBL" id="CBN76257.1"/>
    </source>
</evidence>
<dbReference type="PANTHER" id="PTHR21705:SF11">
    <property type="entry name" value="FHIP FAMILY PROTEIN CG3558"/>
    <property type="match status" value="1"/>
</dbReference>
<dbReference type="InParanoid" id="D8LN16"/>
<evidence type="ECO:0000259" key="3">
    <source>
        <dbReference type="Pfam" id="PF19314"/>
    </source>
</evidence>
<dbReference type="EMBL" id="FN649760">
    <property type="protein sequence ID" value="CBN76257.1"/>
    <property type="molecule type" value="Genomic_DNA"/>
</dbReference>
<dbReference type="OrthoDB" id="5350595at2759"/>
<dbReference type="PANTHER" id="PTHR21705">
    <property type="entry name" value="RAI16 PROTEIN-RELATED"/>
    <property type="match status" value="1"/>
</dbReference>
<dbReference type="InterPro" id="IPR045669">
    <property type="entry name" value="FHIP_C"/>
</dbReference>
<feature type="compositionally biased region" description="Low complexity" evidence="2">
    <location>
        <begin position="247"/>
        <end position="261"/>
    </location>
</feature>
<feature type="region of interest" description="Disordered" evidence="2">
    <location>
        <begin position="144"/>
        <end position="172"/>
    </location>
</feature>
<feature type="compositionally biased region" description="Gly residues" evidence="2">
    <location>
        <begin position="155"/>
        <end position="172"/>
    </location>
</feature>
<evidence type="ECO:0000313" key="5">
    <source>
        <dbReference type="Proteomes" id="UP000002630"/>
    </source>
</evidence>
<feature type="region of interest" description="Disordered" evidence="2">
    <location>
        <begin position="1"/>
        <end position="32"/>
    </location>
</feature>
<protein>
    <recommendedName>
        <fullName evidence="3">FHF complex subunit HOOK-interacting protein C-terminal domain-containing protein</fullName>
    </recommendedName>
</protein>
<evidence type="ECO:0000256" key="1">
    <source>
        <dbReference type="ARBA" id="ARBA00024336"/>
    </source>
</evidence>
<feature type="domain" description="FHF complex subunit HOOK-interacting protein C-terminal" evidence="3">
    <location>
        <begin position="797"/>
        <end position="892"/>
    </location>
</feature>
<dbReference type="STRING" id="2880.D8LN16"/>
<reference evidence="4 5" key="1">
    <citation type="journal article" date="2010" name="Nature">
        <title>The Ectocarpus genome and the independent evolution of multicellularity in brown algae.</title>
        <authorList>
            <person name="Cock J.M."/>
            <person name="Sterck L."/>
            <person name="Rouze P."/>
            <person name="Scornet D."/>
            <person name="Allen A.E."/>
            <person name="Amoutzias G."/>
            <person name="Anthouard V."/>
            <person name="Artiguenave F."/>
            <person name="Aury J.M."/>
            <person name="Badger J.H."/>
            <person name="Beszteri B."/>
            <person name="Billiau K."/>
            <person name="Bonnet E."/>
            <person name="Bothwell J.H."/>
            <person name="Bowler C."/>
            <person name="Boyen C."/>
            <person name="Brownlee C."/>
            <person name="Carrano C.J."/>
            <person name="Charrier B."/>
            <person name="Cho G.Y."/>
            <person name="Coelho S.M."/>
            <person name="Collen J."/>
            <person name="Corre E."/>
            <person name="Da Silva C."/>
            <person name="Delage L."/>
            <person name="Delaroque N."/>
            <person name="Dittami S.M."/>
            <person name="Doulbeau S."/>
            <person name="Elias M."/>
            <person name="Farnham G."/>
            <person name="Gachon C.M."/>
            <person name="Gschloessl B."/>
            <person name="Heesch S."/>
            <person name="Jabbari K."/>
            <person name="Jubin C."/>
            <person name="Kawai H."/>
            <person name="Kimura K."/>
            <person name="Kloareg B."/>
            <person name="Kupper F.C."/>
            <person name="Lang D."/>
            <person name="Le Bail A."/>
            <person name="Leblanc C."/>
            <person name="Lerouge P."/>
            <person name="Lohr M."/>
            <person name="Lopez P.J."/>
            <person name="Martens C."/>
            <person name="Maumus F."/>
            <person name="Michel G."/>
            <person name="Miranda-Saavedra D."/>
            <person name="Morales J."/>
            <person name="Moreau H."/>
            <person name="Motomura T."/>
            <person name="Nagasato C."/>
            <person name="Napoli C.A."/>
            <person name="Nelson D.R."/>
            <person name="Nyvall-Collen P."/>
            <person name="Peters A.F."/>
            <person name="Pommier C."/>
            <person name="Potin P."/>
            <person name="Poulain J."/>
            <person name="Quesneville H."/>
            <person name="Read B."/>
            <person name="Rensing S.A."/>
            <person name="Ritter A."/>
            <person name="Rousvoal S."/>
            <person name="Samanta M."/>
            <person name="Samson G."/>
            <person name="Schroeder D.C."/>
            <person name="Segurens B."/>
            <person name="Strittmatter M."/>
            <person name="Tonon T."/>
            <person name="Tregear J.W."/>
            <person name="Valentin K."/>
            <person name="von Dassow P."/>
            <person name="Yamagishi T."/>
            <person name="Van de Peer Y."/>
            <person name="Wincker P."/>
        </authorList>
    </citation>
    <scope>NUCLEOTIDE SEQUENCE [LARGE SCALE GENOMIC DNA]</scope>
    <source>
        <strain evidence="5">Ec32 / CCAP1310/4</strain>
    </source>
</reference>
<dbReference type="Pfam" id="PF19314">
    <property type="entry name" value="DUF5917"/>
    <property type="match status" value="1"/>
</dbReference>
<dbReference type="InterPro" id="IPR019384">
    <property type="entry name" value="FHIP"/>
</dbReference>
<feature type="compositionally biased region" description="Polar residues" evidence="2">
    <location>
        <begin position="10"/>
        <end position="20"/>
    </location>
</feature>
<organism evidence="4 5">
    <name type="scientific">Ectocarpus siliculosus</name>
    <name type="common">Brown alga</name>
    <name type="synonym">Conferva siliculosa</name>
    <dbReference type="NCBI Taxonomy" id="2880"/>
    <lineage>
        <taxon>Eukaryota</taxon>
        <taxon>Sar</taxon>
        <taxon>Stramenopiles</taxon>
        <taxon>Ochrophyta</taxon>
        <taxon>PX clade</taxon>
        <taxon>Phaeophyceae</taxon>
        <taxon>Ectocarpales</taxon>
        <taxon>Ectocarpaceae</taxon>
        <taxon>Ectocarpus</taxon>
    </lineage>
</organism>
<keyword evidence="5" id="KW-1185">Reference proteome</keyword>
<feature type="region of interest" description="Disordered" evidence="2">
    <location>
        <begin position="224"/>
        <end position="261"/>
    </location>
</feature>